<sequence>MGTKHLTNDDRQRIRTLYFEGNKTKAEIHDIAVFSIDQIKTAIKAPSSNVAKRSGRARVLSREQEKELVSFVTSSKEGRRASFLQLSVILFQSLFGKPPISETNRQKRLARALEHKDWTPEQWARVLWTDDTWITGGHHRKQYVTRRLGEEWDPTCIIERYQRKHGWMFWGCFSGLGKGPGLFWEKDWGSITAETYRSHTIPIIHGWIQFCQQQLADQLVLMQDGAPAHSASDTILDLQERGIQIIQWPPYSPDLNPIEMCWN</sequence>
<dbReference type="Proteomes" id="UP001480595">
    <property type="component" value="Unassembled WGS sequence"/>
</dbReference>
<dbReference type="RefSeq" id="XP_066720596.1">
    <property type="nucleotide sequence ID" value="XM_066852455.1"/>
</dbReference>
<dbReference type="InterPro" id="IPR036397">
    <property type="entry name" value="RNaseH_sf"/>
</dbReference>
<accession>A0ABR1WSE5</accession>
<protein>
    <submittedName>
        <fullName evidence="2">Transposable element tc1 transposase</fullName>
    </submittedName>
</protein>
<comment type="caution">
    <text evidence="2">The sequence shown here is derived from an EMBL/GenBank/DDBJ whole genome shotgun (WGS) entry which is preliminary data.</text>
</comment>
<feature type="domain" description="Tc1-like transposase DDE" evidence="1">
    <location>
        <begin position="209"/>
        <end position="263"/>
    </location>
</feature>
<evidence type="ECO:0000313" key="3">
    <source>
        <dbReference type="Proteomes" id="UP001480595"/>
    </source>
</evidence>
<name>A0ABR1WSE5_9PEZI</name>
<dbReference type="InterPro" id="IPR038717">
    <property type="entry name" value="Tc1-like_DDE_dom"/>
</dbReference>
<keyword evidence="3" id="KW-1185">Reference proteome</keyword>
<dbReference type="GeneID" id="92085518"/>
<gene>
    <name evidence="2" type="ORF">PG994_001046</name>
</gene>
<dbReference type="EMBL" id="JAQQWL010000002">
    <property type="protein sequence ID" value="KAK8086072.1"/>
    <property type="molecule type" value="Genomic_DNA"/>
</dbReference>
<proteinExistence type="predicted"/>
<evidence type="ECO:0000259" key="1">
    <source>
        <dbReference type="Pfam" id="PF13358"/>
    </source>
</evidence>
<dbReference type="Pfam" id="PF13358">
    <property type="entry name" value="DDE_3"/>
    <property type="match status" value="1"/>
</dbReference>
<reference evidence="2 3" key="1">
    <citation type="submission" date="2023-01" db="EMBL/GenBank/DDBJ databases">
        <title>Analysis of 21 Apiospora genomes using comparative genomics revels a genus with tremendous synthesis potential of carbohydrate active enzymes and secondary metabolites.</title>
        <authorList>
            <person name="Sorensen T."/>
        </authorList>
    </citation>
    <scope>NUCLEOTIDE SEQUENCE [LARGE SCALE GENOMIC DNA]</scope>
    <source>
        <strain evidence="2 3">CBS 135458</strain>
    </source>
</reference>
<evidence type="ECO:0000313" key="2">
    <source>
        <dbReference type="EMBL" id="KAK8086072.1"/>
    </source>
</evidence>
<organism evidence="2 3">
    <name type="scientific">Apiospora phragmitis</name>
    <dbReference type="NCBI Taxonomy" id="2905665"/>
    <lineage>
        <taxon>Eukaryota</taxon>
        <taxon>Fungi</taxon>
        <taxon>Dikarya</taxon>
        <taxon>Ascomycota</taxon>
        <taxon>Pezizomycotina</taxon>
        <taxon>Sordariomycetes</taxon>
        <taxon>Xylariomycetidae</taxon>
        <taxon>Amphisphaeriales</taxon>
        <taxon>Apiosporaceae</taxon>
        <taxon>Apiospora</taxon>
    </lineage>
</organism>
<dbReference type="Gene3D" id="3.30.420.10">
    <property type="entry name" value="Ribonuclease H-like superfamily/Ribonuclease H"/>
    <property type="match status" value="1"/>
</dbReference>